<dbReference type="Gene3D" id="3.40.50.1820">
    <property type="entry name" value="alpha/beta hydrolase"/>
    <property type="match status" value="1"/>
</dbReference>
<dbReference type="Pfam" id="PF02230">
    <property type="entry name" value="Abhydrolase_2"/>
    <property type="match status" value="1"/>
</dbReference>
<evidence type="ECO:0000256" key="2">
    <source>
        <dbReference type="ARBA" id="ARBA00022801"/>
    </source>
</evidence>
<dbReference type="InterPro" id="IPR003140">
    <property type="entry name" value="PLipase/COase/thioEstase"/>
</dbReference>
<dbReference type="EMBL" id="VFIY01000014">
    <property type="protein sequence ID" value="TPD59350.1"/>
    <property type="molecule type" value="Genomic_DNA"/>
</dbReference>
<sequence>MSTITNLSGPRVEPPAGTKIEKLVILSHGYGSNGYDLIGLVPHLQRAMPNAVFISPNAPEACPGAPLGYQWFGLTSLSREERLEGTLRAAPVLDNFINQELDRYGLEDKDLVLSGFSQGTMMSLHVGLRRKNTPAGILGFSGAMTLPDDWQQDVTAKPPVMLIHGDMDDVLPIQMMYDAKEALKSVGINVETHISRGITHSIGPDGLQKALEFLQKVDR</sequence>
<keyword evidence="5" id="KW-1185">Reference proteome</keyword>
<organism evidence="4 5">
    <name type="scientific">Emcibacter nanhaiensis</name>
    <dbReference type="NCBI Taxonomy" id="1505037"/>
    <lineage>
        <taxon>Bacteria</taxon>
        <taxon>Pseudomonadati</taxon>
        <taxon>Pseudomonadota</taxon>
        <taxon>Alphaproteobacteria</taxon>
        <taxon>Emcibacterales</taxon>
        <taxon>Emcibacteraceae</taxon>
        <taxon>Emcibacter</taxon>
    </lineage>
</organism>
<dbReference type="PANTHER" id="PTHR10655:SF17">
    <property type="entry name" value="LYSOPHOSPHOLIPASE-LIKE PROTEIN 1"/>
    <property type="match status" value="1"/>
</dbReference>
<proteinExistence type="inferred from homology"/>
<evidence type="ECO:0000313" key="4">
    <source>
        <dbReference type="EMBL" id="TPD59350.1"/>
    </source>
</evidence>
<evidence type="ECO:0000256" key="1">
    <source>
        <dbReference type="ARBA" id="ARBA00006499"/>
    </source>
</evidence>
<evidence type="ECO:0000259" key="3">
    <source>
        <dbReference type="Pfam" id="PF02230"/>
    </source>
</evidence>
<dbReference type="Proteomes" id="UP000319148">
    <property type="component" value="Unassembled WGS sequence"/>
</dbReference>
<comment type="caution">
    <text evidence="4">The sequence shown here is derived from an EMBL/GenBank/DDBJ whole genome shotgun (WGS) entry which is preliminary data.</text>
</comment>
<dbReference type="OrthoDB" id="9801763at2"/>
<accession>A0A501PFY6</accession>
<dbReference type="SUPFAM" id="SSF53474">
    <property type="entry name" value="alpha/beta-Hydrolases"/>
    <property type="match status" value="1"/>
</dbReference>
<evidence type="ECO:0000313" key="5">
    <source>
        <dbReference type="Proteomes" id="UP000319148"/>
    </source>
</evidence>
<dbReference type="InterPro" id="IPR029058">
    <property type="entry name" value="AB_hydrolase_fold"/>
</dbReference>
<dbReference type="RefSeq" id="WP_139941014.1">
    <property type="nucleotide sequence ID" value="NZ_JBHSYP010000006.1"/>
</dbReference>
<dbReference type="GO" id="GO:0016787">
    <property type="term" value="F:hydrolase activity"/>
    <property type="evidence" value="ECO:0007669"/>
    <property type="project" value="UniProtKB-KW"/>
</dbReference>
<feature type="domain" description="Phospholipase/carboxylesterase/thioesterase" evidence="3">
    <location>
        <begin position="18"/>
        <end position="217"/>
    </location>
</feature>
<dbReference type="AlphaFoldDB" id="A0A501PFY6"/>
<keyword evidence="2 4" id="KW-0378">Hydrolase</keyword>
<comment type="similarity">
    <text evidence="1">Belongs to the AB hydrolase superfamily. AB hydrolase 2 family.</text>
</comment>
<dbReference type="InterPro" id="IPR050565">
    <property type="entry name" value="LYPA1-2/EST-like"/>
</dbReference>
<dbReference type="PANTHER" id="PTHR10655">
    <property type="entry name" value="LYSOPHOSPHOLIPASE-RELATED"/>
    <property type="match status" value="1"/>
</dbReference>
<gene>
    <name evidence="4" type="ORF">FIV46_11185</name>
</gene>
<reference evidence="5" key="1">
    <citation type="submission" date="2019-06" db="EMBL/GenBank/DDBJ databases">
        <title>The complete genome of Emcibacter congregatus ZYLT.</title>
        <authorList>
            <person name="Zhao Z."/>
        </authorList>
    </citation>
    <scope>NUCLEOTIDE SEQUENCE [LARGE SCALE GENOMIC DNA]</scope>
    <source>
        <strain evidence="5">MCCC 1A06723</strain>
    </source>
</reference>
<name>A0A501PFY6_9PROT</name>
<protein>
    <submittedName>
        <fullName evidence="4">Alpha/beta hydrolase</fullName>
    </submittedName>
</protein>